<protein>
    <recommendedName>
        <fullName evidence="1">Helix-turn-helix domain-containing protein</fullName>
    </recommendedName>
</protein>
<dbReference type="Pfam" id="PF12728">
    <property type="entry name" value="HTH_17"/>
    <property type="match status" value="1"/>
</dbReference>
<dbReference type="AlphaFoldDB" id="X1RG17"/>
<sequence>MKDMPIKLGRKKYFLINDLVEILPINALTIREYLREGRLKGQKLGKLWTVEKADLERFLEGNN</sequence>
<comment type="caution">
    <text evidence="2">The sequence shown here is derived from an EMBL/GenBank/DDBJ whole genome shotgun (WGS) entry which is preliminary data.</text>
</comment>
<proteinExistence type="predicted"/>
<organism evidence="2">
    <name type="scientific">marine sediment metagenome</name>
    <dbReference type="NCBI Taxonomy" id="412755"/>
    <lineage>
        <taxon>unclassified sequences</taxon>
        <taxon>metagenomes</taxon>
        <taxon>ecological metagenomes</taxon>
    </lineage>
</organism>
<dbReference type="InterPro" id="IPR041657">
    <property type="entry name" value="HTH_17"/>
</dbReference>
<dbReference type="EMBL" id="BARW01008046">
    <property type="protein sequence ID" value="GAI79667.1"/>
    <property type="molecule type" value="Genomic_DNA"/>
</dbReference>
<evidence type="ECO:0000259" key="1">
    <source>
        <dbReference type="Pfam" id="PF12728"/>
    </source>
</evidence>
<gene>
    <name evidence="2" type="ORF">S12H4_16613</name>
</gene>
<reference evidence="2" key="1">
    <citation type="journal article" date="2014" name="Front. Microbiol.">
        <title>High frequency of phylogenetically diverse reductive dehalogenase-homologous genes in deep subseafloor sedimentary metagenomes.</title>
        <authorList>
            <person name="Kawai M."/>
            <person name="Futagami T."/>
            <person name="Toyoda A."/>
            <person name="Takaki Y."/>
            <person name="Nishi S."/>
            <person name="Hori S."/>
            <person name="Arai W."/>
            <person name="Tsubouchi T."/>
            <person name="Morono Y."/>
            <person name="Uchiyama I."/>
            <person name="Ito T."/>
            <person name="Fujiyama A."/>
            <person name="Inagaki F."/>
            <person name="Takami H."/>
        </authorList>
    </citation>
    <scope>NUCLEOTIDE SEQUENCE</scope>
    <source>
        <strain evidence="2">Expedition CK06-06</strain>
    </source>
</reference>
<name>X1RG17_9ZZZZ</name>
<feature type="domain" description="Helix-turn-helix" evidence="1">
    <location>
        <begin position="16"/>
        <end position="62"/>
    </location>
</feature>
<accession>X1RG17</accession>
<evidence type="ECO:0000313" key="2">
    <source>
        <dbReference type="EMBL" id="GAI79667.1"/>
    </source>
</evidence>